<sequence>MNFVYGSVFVFSINMSAFQNNLMPIIYLNRKCVVLYDLQRGLDSIQGFLLLILCERDDTYRSGAFCRQHENSNLVHVDDAVENGFLKDRMRLFKDFYWWVGIKDEDIEGVWKWFDTDDFATFTDFKPNDGGDHNTEDCATFARIIDCQWVDTPCANSLGALCETRGHEEASISG</sequence>
<dbReference type="InterPro" id="IPR001304">
    <property type="entry name" value="C-type_lectin-like"/>
</dbReference>
<organism evidence="3 4">
    <name type="scientific">Dreissena polymorpha</name>
    <name type="common">Zebra mussel</name>
    <name type="synonym">Mytilus polymorpha</name>
    <dbReference type="NCBI Taxonomy" id="45954"/>
    <lineage>
        <taxon>Eukaryota</taxon>
        <taxon>Metazoa</taxon>
        <taxon>Spiralia</taxon>
        <taxon>Lophotrochozoa</taxon>
        <taxon>Mollusca</taxon>
        <taxon>Bivalvia</taxon>
        <taxon>Autobranchia</taxon>
        <taxon>Heteroconchia</taxon>
        <taxon>Euheterodonta</taxon>
        <taxon>Imparidentia</taxon>
        <taxon>Neoheterodontei</taxon>
        <taxon>Myida</taxon>
        <taxon>Dreissenoidea</taxon>
        <taxon>Dreissenidae</taxon>
        <taxon>Dreissena</taxon>
    </lineage>
</organism>
<comment type="caution">
    <text evidence="3">The sequence shown here is derived from an EMBL/GenBank/DDBJ whole genome shotgun (WGS) entry which is preliminary data.</text>
</comment>
<dbReference type="CDD" id="cd00037">
    <property type="entry name" value="CLECT"/>
    <property type="match status" value="1"/>
</dbReference>
<protein>
    <recommendedName>
        <fullName evidence="2">C-type lectin domain-containing protein</fullName>
    </recommendedName>
</protein>
<evidence type="ECO:0000313" key="3">
    <source>
        <dbReference type="EMBL" id="KAH3813894.1"/>
    </source>
</evidence>
<keyword evidence="4" id="KW-1185">Reference proteome</keyword>
<dbReference type="PROSITE" id="PS50041">
    <property type="entry name" value="C_TYPE_LECTIN_2"/>
    <property type="match status" value="1"/>
</dbReference>
<dbReference type="InterPro" id="IPR016187">
    <property type="entry name" value="CTDL_fold"/>
</dbReference>
<dbReference type="SMART" id="SM00034">
    <property type="entry name" value="CLECT"/>
    <property type="match status" value="1"/>
</dbReference>
<gene>
    <name evidence="3" type="ORF">DPMN_142364</name>
</gene>
<dbReference type="SUPFAM" id="SSF56436">
    <property type="entry name" value="C-type lectin-like"/>
    <property type="match status" value="1"/>
</dbReference>
<name>A0A9D4GB60_DREPO</name>
<dbReference type="PANTHER" id="PTHR22803">
    <property type="entry name" value="MANNOSE, PHOSPHOLIPASE, LECTIN RECEPTOR RELATED"/>
    <property type="match status" value="1"/>
</dbReference>
<proteinExistence type="predicted"/>
<dbReference type="Pfam" id="PF00059">
    <property type="entry name" value="Lectin_C"/>
    <property type="match status" value="1"/>
</dbReference>
<dbReference type="AlphaFoldDB" id="A0A9D4GB60"/>
<dbReference type="EMBL" id="JAIWYP010000006">
    <property type="protein sequence ID" value="KAH3813894.1"/>
    <property type="molecule type" value="Genomic_DNA"/>
</dbReference>
<dbReference type="InterPro" id="IPR016186">
    <property type="entry name" value="C-type_lectin-like/link_sf"/>
</dbReference>
<feature type="domain" description="C-type lectin" evidence="2">
    <location>
        <begin position="65"/>
        <end position="163"/>
    </location>
</feature>
<dbReference type="Proteomes" id="UP000828390">
    <property type="component" value="Unassembled WGS sequence"/>
</dbReference>
<reference evidence="3" key="1">
    <citation type="journal article" date="2019" name="bioRxiv">
        <title>The Genome of the Zebra Mussel, Dreissena polymorpha: A Resource for Invasive Species Research.</title>
        <authorList>
            <person name="McCartney M.A."/>
            <person name="Auch B."/>
            <person name="Kono T."/>
            <person name="Mallez S."/>
            <person name="Zhang Y."/>
            <person name="Obille A."/>
            <person name="Becker A."/>
            <person name="Abrahante J.E."/>
            <person name="Garbe J."/>
            <person name="Badalamenti J.P."/>
            <person name="Herman A."/>
            <person name="Mangelson H."/>
            <person name="Liachko I."/>
            <person name="Sullivan S."/>
            <person name="Sone E.D."/>
            <person name="Koren S."/>
            <person name="Silverstein K.A.T."/>
            <person name="Beckman K.B."/>
            <person name="Gohl D.M."/>
        </authorList>
    </citation>
    <scope>NUCLEOTIDE SEQUENCE</scope>
    <source>
        <strain evidence="3">Duluth1</strain>
        <tissue evidence="3">Whole animal</tissue>
    </source>
</reference>
<dbReference type="InterPro" id="IPR050111">
    <property type="entry name" value="C-type_lectin/snaclec_domain"/>
</dbReference>
<dbReference type="InterPro" id="IPR018378">
    <property type="entry name" value="C-type_lectin_CS"/>
</dbReference>
<dbReference type="Gene3D" id="3.10.100.10">
    <property type="entry name" value="Mannose-Binding Protein A, subunit A"/>
    <property type="match status" value="1"/>
</dbReference>
<dbReference type="PROSITE" id="PS00615">
    <property type="entry name" value="C_TYPE_LECTIN_1"/>
    <property type="match status" value="1"/>
</dbReference>
<evidence type="ECO:0000313" key="4">
    <source>
        <dbReference type="Proteomes" id="UP000828390"/>
    </source>
</evidence>
<keyword evidence="1" id="KW-1015">Disulfide bond</keyword>
<accession>A0A9D4GB60</accession>
<reference evidence="3" key="2">
    <citation type="submission" date="2020-11" db="EMBL/GenBank/DDBJ databases">
        <authorList>
            <person name="McCartney M.A."/>
            <person name="Auch B."/>
            <person name="Kono T."/>
            <person name="Mallez S."/>
            <person name="Becker A."/>
            <person name="Gohl D.M."/>
            <person name="Silverstein K.A.T."/>
            <person name="Koren S."/>
            <person name="Bechman K.B."/>
            <person name="Herman A."/>
            <person name="Abrahante J.E."/>
            <person name="Garbe J."/>
        </authorList>
    </citation>
    <scope>NUCLEOTIDE SEQUENCE</scope>
    <source>
        <strain evidence="3">Duluth1</strain>
        <tissue evidence="3">Whole animal</tissue>
    </source>
</reference>
<evidence type="ECO:0000256" key="1">
    <source>
        <dbReference type="ARBA" id="ARBA00023157"/>
    </source>
</evidence>
<evidence type="ECO:0000259" key="2">
    <source>
        <dbReference type="PROSITE" id="PS50041"/>
    </source>
</evidence>